<dbReference type="OMA" id="EGFIFIY"/>
<evidence type="ECO:0000256" key="2">
    <source>
        <dbReference type="ARBA" id="ARBA00006375"/>
    </source>
</evidence>
<dbReference type="Proteomes" id="UP000051952">
    <property type="component" value="Unassembled WGS sequence"/>
</dbReference>
<dbReference type="PANTHER" id="PTHR45618">
    <property type="entry name" value="MITOCHONDRIAL DICARBOXYLATE CARRIER-RELATED"/>
    <property type="match status" value="1"/>
</dbReference>
<evidence type="ECO:0000256" key="9">
    <source>
        <dbReference type="RuleBase" id="RU000488"/>
    </source>
</evidence>
<keyword evidence="7 8" id="KW-0472">Membrane</keyword>
<keyword evidence="4 8" id="KW-0812">Transmembrane</keyword>
<dbReference type="GO" id="GO:0016020">
    <property type="term" value="C:membrane"/>
    <property type="evidence" value="ECO:0007669"/>
    <property type="project" value="UniProtKB-SubCell"/>
</dbReference>
<reference evidence="11" key="1">
    <citation type="submission" date="2015-09" db="EMBL/GenBank/DDBJ databases">
        <authorList>
            <consortium name="Pathogen Informatics"/>
        </authorList>
    </citation>
    <scope>NUCLEOTIDE SEQUENCE [LARGE SCALE GENOMIC DNA]</scope>
    <source>
        <strain evidence="11">Lake Konstanz</strain>
    </source>
</reference>
<evidence type="ECO:0000256" key="3">
    <source>
        <dbReference type="ARBA" id="ARBA00022448"/>
    </source>
</evidence>
<gene>
    <name evidence="10" type="ORF">BSAL_06365</name>
</gene>
<comment type="similarity">
    <text evidence="2 9">Belongs to the mitochondrial carrier (TC 2.A.29) family.</text>
</comment>
<evidence type="ECO:0000256" key="5">
    <source>
        <dbReference type="ARBA" id="ARBA00022737"/>
    </source>
</evidence>
<evidence type="ECO:0000256" key="4">
    <source>
        <dbReference type="ARBA" id="ARBA00022692"/>
    </source>
</evidence>
<dbReference type="InterPro" id="IPR018108">
    <property type="entry name" value="MCP_transmembrane"/>
</dbReference>
<dbReference type="PROSITE" id="PS50920">
    <property type="entry name" value="SOLCAR"/>
    <property type="match status" value="2"/>
</dbReference>
<evidence type="ECO:0000313" key="10">
    <source>
        <dbReference type="EMBL" id="CUG86005.1"/>
    </source>
</evidence>
<dbReference type="VEuPathDB" id="TriTrypDB:BSAL_06365"/>
<dbReference type="AlphaFoldDB" id="A0A0S4J7P1"/>
<evidence type="ECO:0000256" key="7">
    <source>
        <dbReference type="ARBA" id="ARBA00023136"/>
    </source>
</evidence>
<dbReference type="Gene3D" id="1.50.40.10">
    <property type="entry name" value="Mitochondrial carrier domain"/>
    <property type="match status" value="1"/>
</dbReference>
<accession>A0A0S4J7P1</accession>
<dbReference type="InterPro" id="IPR023395">
    <property type="entry name" value="MCP_dom_sf"/>
</dbReference>
<feature type="repeat" description="Solcar" evidence="8">
    <location>
        <begin position="181"/>
        <end position="263"/>
    </location>
</feature>
<keyword evidence="6" id="KW-1133">Transmembrane helix</keyword>
<proteinExistence type="inferred from homology"/>
<dbReference type="SUPFAM" id="SSF103506">
    <property type="entry name" value="Mitochondrial carrier"/>
    <property type="match status" value="1"/>
</dbReference>
<organism evidence="10 11">
    <name type="scientific">Bodo saltans</name>
    <name type="common">Flagellated protozoan</name>
    <dbReference type="NCBI Taxonomy" id="75058"/>
    <lineage>
        <taxon>Eukaryota</taxon>
        <taxon>Discoba</taxon>
        <taxon>Euglenozoa</taxon>
        <taxon>Kinetoplastea</taxon>
        <taxon>Metakinetoplastina</taxon>
        <taxon>Eubodonida</taxon>
        <taxon>Bodonidae</taxon>
        <taxon>Bodo</taxon>
    </lineage>
</organism>
<dbReference type="Pfam" id="PF00153">
    <property type="entry name" value="Mito_carr"/>
    <property type="match status" value="3"/>
</dbReference>
<feature type="repeat" description="Solcar" evidence="8">
    <location>
        <begin position="92"/>
        <end position="172"/>
    </location>
</feature>
<evidence type="ECO:0000256" key="6">
    <source>
        <dbReference type="ARBA" id="ARBA00022989"/>
    </source>
</evidence>
<protein>
    <submittedName>
        <fullName evidence="10">Mitochondrial carrier protein, putative</fullName>
    </submittedName>
</protein>
<evidence type="ECO:0000256" key="8">
    <source>
        <dbReference type="PROSITE-ProRule" id="PRU00282"/>
    </source>
</evidence>
<dbReference type="EMBL" id="CYKH01001226">
    <property type="protein sequence ID" value="CUG86005.1"/>
    <property type="molecule type" value="Genomic_DNA"/>
</dbReference>
<evidence type="ECO:0000256" key="1">
    <source>
        <dbReference type="ARBA" id="ARBA00004141"/>
    </source>
</evidence>
<name>A0A0S4J7P1_BODSA</name>
<evidence type="ECO:0000313" key="11">
    <source>
        <dbReference type="Proteomes" id="UP000051952"/>
    </source>
</evidence>
<sequence>MSSSSSSISPPPSYSPRSIDHMLSGACAGIIAGGATHPLDVIRLRQQLRAGWQWRYPGLCAALMKEAIFSAGRIGFYQMCTGGDQRRSFARGDSAIRFAAGGAAGVVGTVLSHPLELMKVVKVASPSNPSYIRIFRNLFRQQDLFRALLPAVQRSVVFSAAQLGSYDVCKRKVRAMDPELDYRYAVLLSAWLAGIASTILSTPLDVAKTRLIVSDFRGTYDCLRCIAQYEGVRYLWKGATATWLRLGPYTLVQMLVWEASLESIRRQRTSSV</sequence>
<dbReference type="OrthoDB" id="756301at2759"/>
<keyword evidence="11" id="KW-1185">Reference proteome</keyword>
<keyword evidence="3 9" id="KW-0813">Transport</keyword>
<dbReference type="InterPro" id="IPR050391">
    <property type="entry name" value="Mito_Metabolite_Transporter"/>
</dbReference>
<comment type="subcellular location">
    <subcellularLocation>
        <location evidence="1">Membrane</location>
        <topology evidence="1">Multi-pass membrane protein</topology>
    </subcellularLocation>
</comment>
<keyword evidence="5" id="KW-0677">Repeat</keyword>